<dbReference type="InterPro" id="IPR006414">
    <property type="entry name" value="P-type_ATPase_IID"/>
</dbReference>
<dbReference type="InterPro" id="IPR059000">
    <property type="entry name" value="ATPase_P-type_domA"/>
</dbReference>
<dbReference type="FunFam" id="3.40.1110.10:FF:000039">
    <property type="entry name" value="Sodium P-type ATPase"/>
    <property type="match status" value="1"/>
</dbReference>
<dbReference type="GO" id="GO:0005886">
    <property type="term" value="C:plasma membrane"/>
    <property type="evidence" value="ECO:0007669"/>
    <property type="project" value="UniProtKB-SubCell"/>
</dbReference>
<evidence type="ECO:0000256" key="1">
    <source>
        <dbReference type="ARBA" id="ARBA00001946"/>
    </source>
</evidence>
<proteinExistence type="inferred from homology"/>
<comment type="catalytic activity">
    <reaction evidence="21">
        <text>Na(+)(in) + ATP + H2O = Na(+)(out) + ADP + phosphate + H(+)</text>
        <dbReference type="Rhea" id="RHEA:14633"/>
        <dbReference type="ChEBI" id="CHEBI:15377"/>
        <dbReference type="ChEBI" id="CHEBI:15378"/>
        <dbReference type="ChEBI" id="CHEBI:29101"/>
        <dbReference type="ChEBI" id="CHEBI:30616"/>
        <dbReference type="ChEBI" id="CHEBI:43474"/>
        <dbReference type="ChEBI" id="CHEBI:456216"/>
        <dbReference type="EC" id="7.2.2.3"/>
    </reaction>
    <physiologicalReaction direction="left-to-right" evidence="21">
        <dbReference type="Rhea" id="RHEA:14634"/>
    </physiologicalReaction>
</comment>
<evidence type="ECO:0000256" key="16">
    <source>
        <dbReference type="ARBA" id="ARBA00023136"/>
    </source>
</evidence>
<evidence type="ECO:0000256" key="4">
    <source>
        <dbReference type="ARBA" id="ARBA00022475"/>
    </source>
</evidence>
<dbReference type="EC" id="7.2.2.3" evidence="19"/>
<keyword evidence="15" id="KW-0406">Ion transport</keyword>
<evidence type="ECO:0000256" key="19">
    <source>
        <dbReference type="ARBA" id="ARBA00035029"/>
    </source>
</evidence>
<evidence type="ECO:0000256" key="21">
    <source>
        <dbReference type="ARBA" id="ARBA00049499"/>
    </source>
</evidence>
<dbReference type="FunFam" id="3.40.50.1000:FF:000001">
    <property type="entry name" value="Phospholipid-transporting ATPase IC"/>
    <property type="match status" value="1"/>
</dbReference>
<dbReference type="Gene3D" id="3.40.50.1000">
    <property type="entry name" value="HAD superfamily/HAD-like"/>
    <property type="match status" value="1"/>
</dbReference>
<dbReference type="SUPFAM" id="SSF81653">
    <property type="entry name" value="Calcium ATPase, transduction domain A"/>
    <property type="match status" value="1"/>
</dbReference>
<comment type="subcellular location">
    <subcellularLocation>
        <location evidence="2">Cell membrane</location>
        <topology evidence="2">Multi-pass membrane protein</topology>
    </subcellularLocation>
</comment>
<evidence type="ECO:0000256" key="20">
    <source>
        <dbReference type="ARBA" id="ARBA00048599"/>
    </source>
</evidence>
<feature type="domain" description="Cation-transporting P-type ATPase N-terminal" evidence="23">
    <location>
        <begin position="2"/>
        <end position="76"/>
    </location>
</feature>
<dbReference type="SMART" id="SM00831">
    <property type="entry name" value="Cation_ATPase_N"/>
    <property type="match status" value="1"/>
</dbReference>
<keyword evidence="9" id="KW-0067">ATP-binding</keyword>
<keyword evidence="16 22" id="KW-0472">Membrane</keyword>
<evidence type="ECO:0000256" key="15">
    <source>
        <dbReference type="ARBA" id="ARBA00023065"/>
    </source>
</evidence>
<dbReference type="Pfam" id="PF00689">
    <property type="entry name" value="Cation_ATPase_C"/>
    <property type="match status" value="1"/>
</dbReference>
<feature type="transmembrane region" description="Helical" evidence="22">
    <location>
        <begin position="904"/>
        <end position="926"/>
    </location>
</feature>
<feature type="transmembrane region" description="Helical" evidence="22">
    <location>
        <begin position="80"/>
        <end position="101"/>
    </location>
</feature>
<keyword evidence="5" id="KW-0633">Potassium transport</keyword>
<evidence type="ECO:0000256" key="7">
    <source>
        <dbReference type="ARBA" id="ARBA00022723"/>
    </source>
</evidence>
<dbReference type="OrthoDB" id="3352408at2759"/>
<evidence type="ECO:0000256" key="11">
    <source>
        <dbReference type="ARBA" id="ARBA00022958"/>
    </source>
</evidence>
<sequence>MPAHTIPFEDVLQKLSVSQESGLSEVEAKNRKSMYGLNQLDEGPGVQPFRILVHQVANALTLVLIMAMVASFAIKSWIEGGVITFVIILNIVVGFFQEYSAEKTLSSIRMLGSPTARVVRNGQSQVVPTGDLVPGDIVELATGNTVPADLRLIEVVNLETDEALLTGESLPVAKTSHGTFDKDVGAGDRLNIAFSSSTVTKGRSKGVVISTGMNTEIGNIAAALKKKGSKVRPVKGKEDGSAGFHRYMQAWVLTGGDAFGHFLGINTGTPLQKKLSKLAILLFFVACICALIVEAANDFSSKNEVVIYGVATGLSMIPASLIVVLTITMAVGTKRMSKRNVIVRKLDSLEALGAVTNICSDKTGTLTQGRMVAKAAWVAGRGTFSVGTTREPFDPTIGEITFREGAPCTQSNRETALDSSKLRSGAVVSETKSTERYMNIVSMANVAHITLVDGKWTARGDPTEIAIQVFGSRFNWNRQRLVGGLDDSEFGDWHPLAEFPFDSDSKRMSVLYGRGSADREKFSARWVFTKGALERVLPLCVNIQNDNGEAQPLTDEDLKTINDSVDYLANQGLRVLCLASYEWTRPEMVDYSQLKRGDVEQELTFCGLIGLYDPPRPESADAVAACARASVTVHMLTGDHLGTATAVAKQVGIIPARYENLAADVSRSMVMTAMQFDKLSDDEVDHLPVLPRVIARCTPQTKVRMIDALHRRDKFAAMTGDGVNDSPSLVRADVGIAMGQAGSDVAKDASDIILTDDNFASILNAVEEGRRLFDNIKRFILHVLAENIAQACTLLVGLAFKDRAGNSVFPLAPVQILWVIMATSGMPDMGLGMEVAVPDIMDRPPHDLKTGVFNTELIVDMVVYGMWMSILCIASFVIVVWGFGDGNLGSNCNNAYSDECKLVFRARATTFVCLTWFALFLAWEMVNFRRSFFRQKPKGDNHCWYHVFYQWWIDSRQNPFLFWAVIAGFVTIFPTLYIPVINHAVFKHEGITWEWGIVVVESLLFFGGCETWKWGKRIFFHPKAERTSPRRRNRQFTARVNDSSSVGMVKMFLGMWSACGKRDLGRDARWMKWAWCRRFAEKRSEAEVAQPLLT</sequence>
<evidence type="ECO:0000256" key="9">
    <source>
        <dbReference type="ARBA" id="ARBA00022840"/>
    </source>
</evidence>
<organism evidence="24 25">
    <name type="scientific">Clohesyomyces aquaticus</name>
    <dbReference type="NCBI Taxonomy" id="1231657"/>
    <lineage>
        <taxon>Eukaryota</taxon>
        <taxon>Fungi</taxon>
        <taxon>Dikarya</taxon>
        <taxon>Ascomycota</taxon>
        <taxon>Pezizomycotina</taxon>
        <taxon>Dothideomycetes</taxon>
        <taxon>Pleosporomycetidae</taxon>
        <taxon>Pleosporales</taxon>
        <taxon>Lindgomycetaceae</taxon>
        <taxon>Clohesyomyces</taxon>
    </lineage>
</organism>
<dbReference type="Pfam" id="PF13246">
    <property type="entry name" value="Cation_ATPase"/>
    <property type="match status" value="1"/>
</dbReference>
<comment type="catalytic activity">
    <reaction evidence="20">
        <text>K(+)(in) + ATP + H2O = K(+)(out) + ADP + phosphate + H(+)</text>
        <dbReference type="Rhea" id="RHEA:75815"/>
        <dbReference type="ChEBI" id="CHEBI:15377"/>
        <dbReference type="ChEBI" id="CHEBI:15378"/>
        <dbReference type="ChEBI" id="CHEBI:29103"/>
        <dbReference type="ChEBI" id="CHEBI:30616"/>
        <dbReference type="ChEBI" id="CHEBI:43474"/>
        <dbReference type="ChEBI" id="CHEBI:456216"/>
    </reaction>
</comment>
<evidence type="ECO:0000313" key="24">
    <source>
        <dbReference type="EMBL" id="ORY08037.1"/>
    </source>
</evidence>
<dbReference type="Proteomes" id="UP000193144">
    <property type="component" value="Unassembled WGS sequence"/>
</dbReference>
<dbReference type="InterPro" id="IPR023214">
    <property type="entry name" value="HAD_sf"/>
</dbReference>
<dbReference type="SFLD" id="SFLDG00002">
    <property type="entry name" value="C1.7:_P-type_atpase_like"/>
    <property type="match status" value="1"/>
</dbReference>
<feature type="transmembrane region" description="Helical" evidence="22">
    <location>
        <begin position="56"/>
        <end position="74"/>
    </location>
</feature>
<evidence type="ECO:0000256" key="17">
    <source>
        <dbReference type="ARBA" id="ARBA00023201"/>
    </source>
</evidence>
<dbReference type="PANTHER" id="PTHR42861">
    <property type="entry name" value="CALCIUM-TRANSPORTING ATPASE"/>
    <property type="match status" value="1"/>
</dbReference>
<dbReference type="Pfam" id="PF00690">
    <property type="entry name" value="Cation_ATPase_N"/>
    <property type="match status" value="1"/>
</dbReference>
<comment type="caution">
    <text evidence="24">The sequence shown here is derived from an EMBL/GenBank/DDBJ whole genome shotgun (WGS) entry which is preliminary data.</text>
</comment>
<dbReference type="Gene3D" id="1.20.1110.10">
    <property type="entry name" value="Calcium-transporting ATPase, transmembrane domain"/>
    <property type="match status" value="2"/>
</dbReference>
<dbReference type="NCBIfam" id="TIGR01523">
    <property type="entry name" value="ATPase-IID_K-Na"/>
    <property type="match status" value="1"/>
</dbReference>
<feature type="transmembrane region" description="Helical" evidence="22">
    <location>
        <begin position="857"/>
        <end position="884"/>
    </location>
</feature>
<dbReference type="InterPro" id="IPR001757">
    <property type="entry name" value="P_typ_ATPase"/>
</dbReference>
<keyword evidence="7" id="KW-0479">Metal-binding</keyword>
<comment type="cofactor">
    <cofactor evidence="1">
        <name>Mg(2+)</name>
        <dbReference type="ChEBI" id="CHEBI:18420"/>
    </cofactor>
</comment>
<evidence type="ECO:0000256" key="13">
    <source>
        <dbReference type="ARBA" id="ARBA00022989"/>
    </source>
</evidence>
<dbReference type="GO" id="GO:0016887">
    <property type="term" value="F:ATP hydrolysis activity"/>
    <property type="evidence" value="ECO:0007669"/>
    <property type="project" value="InterPro"/>
</dbReference>
<evidence type="ECO:0000256" key="12">
    <source>
        <dbReference type="ARBA" id="ARBA00022967"/>
    </source>
</evidence>
<name>A0A1Y1ZDK0_9PLEO</name>
<evidence type="ECO:0000313" key="25">
    <source>
        <dbReference type="Proteomes" id="UP000193144"/>
    </source>
</evidence>
<accession>A0A1Y1ZDK0</accession>
<dbReference type="InterPro" id="IPR023299">
    <property type="entry name" value="ATPase_P-typ_cyto_dom_N"/>
</dbReference>
<dbReference type="Gene3D" id="2.70.150.10">
    <property type="entry name" value="Calcium-transporting ATPase, cytoplasmic transduction domain A"/>
    <property type="match status" value="1"/>
</dbReference>
<reference evidence="24 25" key="1">
    <citation type="submission" date="2016-07" db="EMBL/GenBank/DDBJ databases">
        <title>Pervasive Adenine N6-methylation of Active Genes in Fungi.</title>
        <authorList>
            <consortium name="DOE Joint Genome Institute"/>
            <person name="Mondo S.J."/>
            <person name="Dannebaum R.O."/>
            <person name="Kuo R.C."/>
            <person name="Labutti K."/>
            <person name="Haridas S."/>
            <person name="Kuo A."/>
            <person name="Salamov A."/>
            <person name="Ahrendt S.R."/>
            <person name="Lipzen A."/>
            <person name="Sullivan W."/>
            <person name="Andreopoulos W.B."/>
            <person name="Clum A."/>
            <person name="Lindquist E."/>
            <person name="Daum C."/>
            <person name="Ramamoorthy G.K."/>
            <person name="Gryganskyi A."/>
            <person name="Culley D."/>
            <person name="Magnuson J.K."/>
            <person name="James T.Y."/>
            <person name="O'Malley M.A."/>
            <person name="Stajich J.E."/>
            <person name="Spatafora J.W."/>
            <person name="Visel A."/>
            <person name="Grigoriev I.V."/>
        </authorList>
    </citation>
    <scope>NUCLEOTIDE SEQUENCE [LARGE SCALE GENOMIC DNA]</scope>
    <source>
        <strain evidence="24 25">CBS 115471</strain>
    </source>
</reference>
<keyword evidence="12" id="KW-1278">Translocase</keyword>
<protein>
    <recommendedName>
        <fullName evidence="19">P-type Na(+) transporter</fullName>
        <ecNumber evidence="19">7.2.2.3</ecNumber>
    </recommendedName>
</protein>
<dbReference type="FunFam" id="1.20.1110.10:FF:000020">
    <property type="entry name" value="Sodium ion P-type ATPase"/>
    <property type="match status" value="1"/>
</dbReference>
<keyword evidence="10" id="KW-0460">Magnesium</keyword>
<dbReference type="EMBL" id="MCFA01000104">
    <property type="protein sequence ID" value="ORY08037.1"/>
    <property type="molecule type" value="Genomic_DNA"/>
</dbReference>
<dbReference type="InterPro" id="IPR018303">
    <property type="entry name" value="ATPase_P-typ_P_site"/>
</dbReference>
<dbReference type="InterPro" id="IPR023298">
    <property type="entry name" value="ATPase_P-typ_TM_dom_sf"/>
</dbReference>
<evidence type="ECO:0000256" key="8">
    <source>
        <dbReference type="ARBA" id="ARBA00022741"/>
    </source>
</evidence>
<evidence type="ECO:0000256" key="10">
    <source>
        <dbReference type="ARBA" id="ARBA00022842"/>
    </source>
</evidence>
<keyword evidence="8" id="KW-0547">Nucleotide-binding</keyword>
<dbReference type="InterPro" id="IPR008250">
    <property type="entry name" value="ATPase_P-typ_transduc_dom_A_sf"/>
</dbReference>
<feature type="transmembrane region" description="Helical" evidence="22">
    <location>
        <begin position="960"/>
        <end position="981"/>
    </location>
</feature>
<dbReference type="SFLD" id="SFLDS00003">
    <property type="entry name" value="Haloacid_Dehalogenase"/>
    <property type="match status" value="1"/>
</dbReference>
<dbReference type="InterPro" id="IPR036412">
    <property type="entry name" value="HAD-like_sf"/>
</dbReference>
<evidence type="ECO:0000256" key="18">
    <source>
        <dbReference type="ARBA" id="ARBA00035017"/>
    </source>
</evidence>
<dbReference type="PROSITE" id="PS00154">
    <property type="entry name" value="ATPASE_E1_E2"/>
    <property type="match status" value="1"/>
</dbReference>
<comment type="similarity">
    <text evidence="18">Belongs to the cation transport ATPase (P-type) (TC 3.A.3) family. Type IID subfamily.</text>
</comment>
<dbReference type="GO" id="GO:0006813">
    <property type="term" value="P:potassium ion transport"/>
    <property type="evidence" value="ECO:0007669"/>
    <property type="project" value="UniProtKB-KW"/>
</dbReference>
<dbReference type="PRINTS" id="PR00119">
    <property type="entry name" value="CATATPASE"/>
</dbReference>
<evidence type="ECO:0000256" key="22">
    <source>
        <dbReference type="SAM" id="Phobius"/>
    </source>
</evidence>
<feature type="transmembrane region" description="Helical" evidence="22">
    <location>
        <begin position="305"/>
        <end position="331"/>
    </location>
</feature>
<dbReference type="FunFam" id="2.70.150.10:FF:000016">
    <property type="entry name" value="Calcium-transporting P-type ATPase putative"/>
    <property type="match status" value="1"/>
</dbReference>
<dbReference type="SUPFAM" id="SSF81665">
    <property type="entry name" value="Calcium ATPase, transmembrane domain M"/>
    <property type="match status" value="1"/>
</dbReference>
<evidence type="ECO:0000259" key="23">
    <source>
        <dbReference type="SMART" id="SM00831"/>
    </source>
</evidence>
<keyword evidence="14" id="KW-0915">Sodium</keyword>
<keyword evidence="4" id="KW-1003">Cell membrane</keyword>
<evidence type="ECO:0000256" key="5">
    <source>
        <dbReference type="ARBA" id="ARBA00022538"/>
    </source>
</evidence>
<keyword evidence="25" id="KW-1185">Reference proteome</keyword>
<evidence type="ECO:0000256" key="2">
    <source>
        <dbReference type="ARBA" id="ARBA00004651"/>
    </source>
</evidence>
<dbReference type="GO" id="GO:0005524">
    <property type="term" value="F:ATP binding"/>
    <property type="evidence" value="ECO:0007669"/>
    <property type="project" value="UniProtKB-KW"/>
</dbReference>
<dbReference type="FunFam" id="1.20.1110.10:FF:000015">
    <property type="entry name" value="Sodium ion P-type ATPase"/>
    <property type="match status" value="1"/>
</dbReference>
<keyword evidence="13 22" id="KW-1133">Transmembrane helix</keyword>
<feature type="transmembrane region" description="Helical" evidence="22">
    <location>
        <begin position="275"/>
        <end position="293"/>
    </location>
</feature>
<dbReference type="NCBIfam" id="TIGR01494">
    <property type="entry name" value="ATPase_P-type"/>
    <property type="match status" value="2"/>
</dbReference>
<dbReference type="GO" id="GO:0008554">
    <property type="term" value="F:P-type sodium transporter activity"/>
    <property type="evidence" value="ECO:0007669"/>
    <property type="project" value="UniProtKB-EC"/>
</dbReference>
<gene>
    <name evidence="24" type="ORF">BCR34DRAFT_626299</name>
</gene>
<dbReference type="STRING" id="1231657.A0A1Y1ZDK0"/>
<keyword evidence="6 22" id="KW-0812">Transmembrane</keyword>
<evidence type="ECO:0000256" key="14">
    <source>
        <dbReference type="ARBA" id="ARBA00023053"/>
    </source>
</evidence>
<dbReference type="AlphaFoldDB" id="A0A1Y1ZDK0"/>
<dbReference type="InterPro" id="IPR004014">
    <property type="entry name" value="ATPase_P-typ_cation-transptr_N"/>
</dbReference>
<dbReference type="Gene3D" id="3.40.1110.10">
    <property type="entry name" value="Calcium-transporting ATPase, cytoplasmic domain N"/>
    <property type="match status" value="1"/>
</dbReference>
<evidence type="ECO:0000256" key="6">
    <source>
        <dbReference type="ARBA" id="ARBA00022692"/>
    </source>
</evidence>
<dbReference type="SUPFAM" id="SSF81660">
    <property type="entry name" value="Metal cation-transporting ATPase, ATP-binding domain N"/>
    <property type="match status" value="1"/>
</dbReference>
<dbReference type="InterPro" id="IPR044492">
    <property type="entry name" value="P_typ_ATPase_HD_dom"/>
</dbReference>
<keyword evidence="3" id="KW-0813">Transport</keyword>
<dbReference type="GO" id="GO:0046872">
    <property type="term" value="F:metal ion binding"/>
    <property type="evidence" value="ECO:0007669"/>
    <property type="project" value="UniProtKB-KW"/>
</dbReference>
<feature type="transmembrane region" description="Helical" evidence="22">
    <location>
        <begin position="993"/>
        <end position="1012"/>
    </location>
</feature>
<keyword evidence="17" id="KW-0739">Sodium transport</keyword>
<dbReference type="Pfam" id="PF00122">
    <property type="entry name" value="E1-E2_ATPase"/>
    <property type="match status" value="1"/>
</dbReference>
<dbReference type="SUPFAM" id="SSF56784">
    <property type="entry name" value="HAD-like"/>
    <property type="match status" value="1"/>
</dbReference>
<dbReference type="SFLD" id="SFLDF00027">
    <property type="entry name" value="p-type_atpase"/>
    <property type="match status" value="1"/>
</dbReference>
<dbReference type="InterPro" id="IPR006068">
    <property type="entry name" value="ATPase_P-typ_cation-transptr_C"/>
</dbReference>
<evidence type="ECO:0000256" key="3">
    <source>
        <dbReference type="ARBA" id="ARBA00022448"/>
    </source>
</evidence>
<dbReference type="FunFam" id="3.40.50.1000:FF:000047">
    <property type="entry name" value="Sodium P-type ATPase"/>
    <property type="match status" value="1"/>
</dbReference>
<keyword evidence="11" id="KW-0630">Potassium</keyword>